<feature type="transmembrane region" description="Helical" evidence="7">
    <location>
        <begin position="96"/>
        <end position="117"/>
    </location>
</feature>
<dbReference type="InterPro" id="IPR051393">
    <property type="entry name" value="ABC_transporter_permease"/>
</dbReference>
<feature type="transmembrane region" description="Helical" evidence="7">
    <location>
        <begin position="41"/>
        <end position="60"/>
    </location>
</feature>
<feature type="transmembrane region" description="Helical" evidence="7">
    <location>
        <begin position="137"/>
        <end position="160"/>
    </location>
</feature>
<comment type="subcellular location">
    <subcellularLocation>
        <location evidence="1 7">Cell membrane</location>
        <topology evidence="1 7">Multi-pass membrane protein</topology>
    </subcellularLocation>
</comment>
<proteinExistence type="inferred from homology"/>
<dbReference type="PANTHER" id="PTHR30193">
    <property type="entry name" value="ABC TRANSPORTER PERMEASE PROTEIN"/>
    <property type="match status" value="1"/>
</dbReference>
<reference evidence="9" key="1">
    <citation type="journal article" date="2020" name="mSystems">
        <title>Genome- and Community-Level Interaction Insights into Carbon Utilization and Element Cycling Functions of Hydrothermarchaeota in Hydrothermal Sediment.</title>
        <authorList>
            <person name="Zhou Z."/>
            <person name="Liu Y."/>
            <person name="Xu W."/>
            <person name="Pan J."/>
            <person name="Luo Z.H."/>
            <person name="Li M."/>
        </authorList>
    </citation>
    <scope>NUCLEOTIDE SEQUENCE [LARGE SCALE GENOMIC DNA]</scope>
    <source>
        <strain evidence="9">SpSt-289</strain>
    </source>
</reference>
<evidence type="ECO:0000256" key="2">
    <source>
        <dbReference type="ARBA" id="ARBA00022448"/>
    </source>
</evidence>
<evidence type="ECO:0000256" key="3">
    <source>
        <dbReference type="ARBA" id="ARBA00022475"/>
    </source>
</evidence>
<evidence type="ECO:0000256" key="5">
    <source>
        <dbReference type="ARBA" id="ARBA00022989"/>
    </source>
</evidence>
<gene>
    <name evidence="9" type="ORF">ENQ20_07115</name>
</gene>
<protein>
    <submittedName>
        <fullName evidence="9">Sugar ABC transporter permease</fullName>
    </submittedName>
</protein>
<feature type="transmembrane region" description="Helical" evidence="7">
    <location>
        <begin position="198"/>
        <end position="220"/>
    </location>
</feature>
<dbReference type="SUPFAM" id="SSF161098">
    <property type="entry name" value="MetI-like"/>
    <property type="match status" value="1"/>
</dbReference>
<dbReference type="AlphaFoldDB" id="A0A7C1FTL5"/>
<dbReference type="GO" id="GO:0055085">
    <property type="term" value="P:transmembrane transport"/>
    <property type="evidence" value="ECO:0007669"/>
    <property type="project" value="InterPro"/>
</dbReference>
<organism evidence="9">
    <name type="scientific">Caldilinea aerophila</name>
    <dbReference type="NCBI Taxonomy" id="133453"/>
    <lineage>
        <taxon>Bacteria</taxon>
        <taxon>Bacillati</taxon>
        <taxon>Chloroflexota</taxon>
        <taxon>Caldilineae</taxon>
        <taxon>Caldilineales</taxon>
        <taxon>Caldilineaceae</taxon>
        <taxon>Caldilinea</taxon>
    </lineage>
</organism>
<dbReference type="EMBL" id="DSMG01000077">
    <property type="protein sequence ID" value="HDX31251.1"/>
    <property type="molecule type" value="Genomic_DNA"/>
</dbReference>
<dbReference type="PROSITE" id="PS50928">
    <property type="entry name" value="ABC_TM1"/>
    <property type="match status" value="1"/>
</dbReference>
<dbReference type="InterPro" id="IPR000515">
    <property type="entry name" value="MetI-like"/>
</dbReference>
<feature type="transmembrane region" description="Helical" evidence="7">
    <location>
        <begin position="6"/>
        <end position="29"/>
    </location>
</feature>
<accession>A0A7C1FTL5</accession>
<dbReference type="Pfam" id="PF00528">
    <property type="entry name" value="BPD_transp_1"/>
    <property type="match status" value="1"/>
</dbReference>
<comment type="similarity">
    <text evidence="7">Belongs to the binding-protein-dependent transport system permease family.</text>
</comment>
<sequence>MNSVWVSFVYAFGVVVPIWFIALGLALIFNRPFPGRQAYLTVYYIPAVISLTVWSLIWLLMYNPTFGLFSVAARAVGITGLRMLDDPSTAMPAMIILSIWKGTPVYMVIFIAGLRAIPTDYYEAAQIDGANAWQRLLYITLPLLRPVFLYVMVISIIEAFKVFTPMYILTNGGPGSATRVLSMFIFQNGFQYLKMGYASAASVIFLLILLALAIVQFRLLRFQQND</sequence>
<keyword evidence="2 7" id="KW-0813">Transport</keyword>
<keyword evidence="4 7" id="KW-0812">Transmembrane</keyword>
<dbReference type="CDD" id="cd06261">
    <property type="entry name" value="TM_PBP2"/>
    <property type="match status" value="1"/>
</dbReference>
<keyword evidence="5 7" id="KW-1133">Transmembrane helix</keyword>
<dbReference type="GO" id="GO:0005886">
    <property type="term" value="C:plasma membrane"/>
    <property type="evidence" value="ECO:0007669"/>
    <property type="project" value="UniProtKB-SubCell"/>
</dbReference>
<dbReference type="Gene3D" id="1.10.3720.10">
    <property type="entry name" value="MetI-like"/>
    <property type="match status" value="1"/>
</dbReference>
<keyword evidence="6 7" id="KW-0472">Membrane</keyword>
<evidence type="ECO:0000313" key="9">
    <source>
        <dbReference type="EMBL" id="HDX31251.1"/>
    </source>
</evidence>
<name>A0A7C1FTL5_9CHLR</name>
<evidence type="ECO:0000256" key="7">
    <source>
        <dbReference type="RuleBase" id="RU363032"/>
    </source>
</evidence>
<dbReference type="InterPro" id="IPR035906">
    <property type="entry name" value="MetI-like_sf"/>
</dbReference>
<keyword evidence="3" id="KW-1003">Cell membrane</keyword>
<evidence type="ECO:0000256" key="6">
    <source>
        <dbReference type="ARBA" id="ARBA00023136"/>
    </source>
</evidence>
<evidence type="ECO:0000256" key="1">
    <source>
        <dbReference type="ARBA" id="ARBA00004651"/>
    </source>
</evidence>
<dbReference type="PANTHER" id="PTHR30193:SF37">
    <property type="entry name" value="INNER MEMBRANE ABC TRANSPORTER PERMEASE PROTEIN YCJO"/>
    <property type="match status" value="1"/>
</dbReference>
<feature type="domain" description="ABC transmembrane type-1" evidence="8">
    <location>
        <begin position="4"/>
        <end position="216"/>
    </location>
</feature>
<comment type="caution">
    <text evidence="9">The sequence shown here is derived from an EMBL/GenBank/DDBJ whole genome shotgun (WGS) entry which is preliminary data.</text>
</comment>
<evidence type="ECO:0000256" key="4">
    <source>
        <dbReference type="ARBA" id="ARBA00022692"/>
    </source>
</evidence>
<evidence type="ECO:0000259" key="8">
    <source>
        <dbReference type="PROSITE" id="PS50928"/>
    </source>
</evidence>